<dbReference type="CDD" id="cd06225">
    <property type="entry name" value="HAMP"/>
    <property type="match status" value="1"/>
</dbReference>
<evidence type="ECO:0000256" key="9">
    <source>
        <dbReference type="ARBA" id="ARBA00022840"/>
    </source>
</evidence>
<dbReference type="Pfam" id="PF08376">
    <property type="entry name" value="NIT"/>
    <property type="match status" value="1"/>
</dbReference>
<dbReference type="InterPro" id="IPR003660">
    <property type="entry name" value="HAMP_dom"/>
</dbReference>
<dbReference type="GO" id="GO:0005524">
    <property type="term" value="F:ATP binding"/>
    <property type="evidence" value="ECO:0007669"/>
    <property type="project" value="UniProtKB-KW"/>
</dbReference>
<dbReference type="RefSeq" id="WP_177227461.1">
    <property type="nucleotide sequence ID" value="NZ_FOBF01000010.1"/>
</dbReference>
<dbReference type="PANTHER" id="PTHR44936">
    <property type="entry name" value="SENSOR PROTEIN CREC"/>
    <property type="match status" value="1"/>
</dbReference>
<evidence type="ECO:0000256" key="6">
    <source>
        <dbReference type="ARBA" id="ARBA00022692"/>
    </source>
</evidence>
<keyword evidence="10 13" id="KW-1133">Transmembrane helix</keyword>
<evidence type="ECO:0000256" key="2">
    <source>
        <dbReference type="ARBA" id="ARBA00004370"/>
    </source>
</evidence>
<evidence type="ECO:0000256" key="12">
    <source>
        <dbReference type="SAM" id="MobiDB-lite"/>
    </source>
</evidence>
<gene>
    <name evidence="15" type="ORF">SAMN05660976_04346</name>
</gene>
<evidence type="ECO:0000256" key="11">
    <source>
        <dbReference type="ARBA" id="ARBA00023012"/>
    </source>
</evidence>
<dbReference type="InterPro" id="IPR036890">
    <property type="entry name" value="HATPase_C_sf"/>
</dbReference>
<keyword evidence="4" id="KW-0597">Phosphoprotein</keyword>
<evidence type="ECO:0000256" key="7">
    <source>
        <dbReference type="ARBA" id="ARBA00022741"/>
    </source>
</evidence>
<keyword evidence="8 15" id="KW-0418">Kinase</keyword>
<dbReference type="SMART" id="SM00387">
    <property type="entry name" value="HATPase_c"/>
    <property type="match status" value="1"/>
</dbReference>
<dbReference type="InterPro" id="IPR003594">
    <property type="entry name" value="HATPase_dom"/>
</dbReference>
<keyword evidence="9" id="KW-0067">ATP-binding</keyword>
<accession>A0A1H7W528</accession>
<dbReference type="InterPro" id="IPR013587">
    <property type="entry name" value="Nitrate/nitrite_sensing"/>
</dbReference>
<comment type="subcellular location">
    <subcellularLocation>
        <location evidence="2">Membrane</location>
    </subcellularLocation>
</comment>
<evidence type="ECO:0000256" key="3">
    <source>
        <dbReference type="ARBA" id="ARBA00012438"/>
    </source>
</evidence>
<dbReference type="EMBL" id="FOBF01000010">
    <property type="protein sequence ID" value="SEM16165.1"/>
    <property type="molecule type" value="Genomic_DNA"/>
</dbReference>
<keyword evidence="7" id="KW-0547">Nucleotide-binding</keyword>
<keyword evidence="11" id="KW-0902">Two-component regulatory system</keyword>
<feature type="region of interest" description="Disordered" evidence="12">
    <location>
        <begin position="680"/>
        <end position="830"/>
    </location>
</feature>
<dbReference type="GO" id="GO:0004673">
    <property type="term" value="F:protein histidine kinase activity"/>
    <property type="evidence" value="ECO:0007669"/>
    <property type="project" value="UniProtKB-EC"/>
</dbReference>
<proteinExistence type="predicted"/>
<dbReference type="Gene3D" id="3.30.565.10">
    <property type="entry name" value="Histidine kinase-like ATPase, C-terminal domain"/>
    <property type="match status" value="1"/>
</dbReference>
<name>A0A1H7W528_9ACTN</name>
<feature type="transmembrane region" description="Helical" evidence="13">
    <location>
        <begin position="342"/>
        <end position="364"/>
    </location>
</feature>
<evidence type="ECO:0000313" key="15">
    <source>
        <dbReference type="EMBL" id="SEM16165.1"/>
    </source>
</evidence>
<dbReference type="PANTHER" id="PTHR44936:SF9">
    <property type="entry name" value="SENSOR PROTEIN CREC"/>
    <property type="match status" value="1"/>
</dbReference>
<dbReference type="SMART" id="SM00304">
    <property type="entry name" value="HAMP"/>
    <property type="match status" value="1"/>
</dbReference>
<dbReference type="SUPFAM" id="SSF55874">
    <property type="entry name" value="ATPase domain of HSP90 chaperone/DNA topoisomerase II/histidine kinase"/>
    <property type="match status" value="1"/>
</dbReference>
<keyword evidence="16" id="KW-1185">Reference proteome</keyword>
<dbReference type="Gene3D" id="6.10.340.10">
    <property type="match status" value="1"/>
</dbReference>
<dbReference type="PROSITE" id="PS50109">
    <property type="entry name" value="HIS_KIN"/>
    <property type="match status" value="1"/>
</dbReference>
<dbReference type="Proteomes" id="UP000198953">
    <property type="component" value="Unassembled WGS sequence"/>
</dbReference>
<evidence type="ECO:0000256" key="4">
    <source>
        <dbReference type="ARBA" id="ARBA00022553"/>
    </source>
</evidence>
<reference evidence="15 16" key="1">
    <citation type="submission" date="2016-10" db="EMBL/GenBank/DDBJ databases">
        <authorList>
            <person name="de Groot N.N."/>
        </authorList>
    </citation>
    <scope>NUCLEOTIDE SEQUENCE [LARGE SCALE GENOMIC DNA]</scope>
    <source>
        <strain evidence="15 16">DSM 43357</strain>
    </source>
</reference>
<protein>
    <recommendedName>
        <fullName evidence="3">histidine kinase</fullName>
        <ecNumber evidence="3">2.7.13.3</ecNumber>
    </recommendedName>
</protein>
<sequence>MRTQNAEASADREPYGHQKRRLPKPSSNRFGLGNWHVRSRLVALIVVPTAVAVGLGGLNVINSLRDASTYQTLREVAELSEQLEAVTHELSFERDQTALFIAQGRPQAREPELRTTYNGVDNLIGEAKARAQAVMDTHADAVRPVLRRLQEIATLRETAVKGRIQPLPTTEKYSQIISTLLQFHDQVGQVAIDDDIAHSAAAMAAISRAKEQASRQRGILASALDKKGFDSGELDALSAAKAREESEETLFATLANLDQLELYRNTVVGRDVDQTDLFRMRAMAQATESKPLAVGAKSDKDVSTWFDVSTGKIDALRGVEKALSSSVILRARALEDAANRSALVSGVLILILLVVVLAIISLIARSLIRPLHKLRGEALEVAGRRLPETVRKLRESGDGGVPSVPPIGVTTHDEIGEVARAFDEVHREAVRLAGEEARLRSNVNAMFVNLSRRSQTLVERQITLIDGLEQGEQDEERLGNLFKLDHLATRMRRNSENLLVLAGQDPPRRWSQPVKLVDVARASLSEVEYYERVVLQVPDGVSVAGQAVNDVIHLLAELVENALSFSPRETRVTISGSRIDGGGVMLSITDAGIGMTPEELAQANDRLADAPSMDVSVSRRMGLFVVARLAHRHGIRVQLRPHASGGLTAMVLLPESLLSAEPAAYAGAGSGFMDEPFAGPQPAMPMSAPPMPAPPMSAPPLVPPMSAPPRSAPPIAPLGDWPQAPYQMGPGHPSFPSVPDSGNSWPSLPPWPVEPRAGFDAADVWAPPPQRGPSWDGDSLPRRPVPEQQQHDWSYDSAPPPRPRYDLPDAEPGPTDPIPQVPPASSGDDYLPIFAAVESAWFGRNGESWGPSKADEGWSAAKAVVEPVRDGSTAAGLPKRVPKANLVPGSAGGGSAAPKGVTPMPTVSPDRVRSRLSSFQQGFRAARDDITEGRTFQPGAPGGPGAGPSAPSNLRNSDSEEDA</sequence>
<dbReference type="GO" id="GO:0000160">
    <property type="term" value="P:phosphorelay signal transduction system"/>
    <property type="evidence" value="ECO:0007669"/>
    <property type="project" value="UniProtKB-KW"/>
</dbReference>
<evidence type="ECO:0000256" key="1">
    <source>
        <dbReference type="ARBA" id="ARBA00000085"/>
    </source>
</evidence>
<feature type="region of interest" description="Disordered" evidence="12">
    <location>
        <begin position="871"/>
        <end position="963"/>
    </location>
</feature>
<evidence type="ECO:0000259" key="14">
    <source>
        <dbReference type="PROSITE" id="PS50109"/>
    </source>
</evidence>
<feature type="compositionally biased region" description="Basic and acidic residues" evidence="12">
    <location>
        <begin position="779"/>
        <end position="794"/>
    </location>
</feature>
<keyword evidence="13" id="KW-0472">Membrane</keyword>
<dbReference type="STRING" id="46177.SAMN05660976_04346"/>
<evidence type="ECO:0000313" key="16">
    <source>
        <dbReference type="Proteomes" id="UP000198953"/>
    </source>
</evidence>
<dbReference type="InterPro" id="IPR005467">
    <property type="entry name" value="His_kinase_dom"/>
</dbReference>
<keyword evidence="5" id="KW-0808">Transferase</keyword>
<dbReference type="InterPro" id="IPR050980">
    <property type="entry name" value="2C_sensor_his_kinase"/>
</dbReference>
<comment type="catalytic activity">
    <reaction evidence="1">
        <text>ATP + protein L-histidine = ADP + protein N-phospho-L-histidine.</text>
        <dbReference type="EC" id="2.7.13.3"/>
    </reaction>
</comment>
<feature type="transmembrane region" description="Helical" evidence="13">
    <location>
        <begin position="41"/>
        <end position="61"/>
    </location>
</feature>
<evidence type="ECO:0000256" key="8">
    <source>
        <dbReference type="ARBA" id="ARBA00022777"/>
    </source>
</evidence>
<dbReference type="GO" id="GO:0016020">
    <property type="term" value="C:membrane"/>
    <property type="evidence" value="ECO:0007669"/>
    <property type="project" value="UniProtKB-SubCell"/>
</dbReference>
<dbReference type="EC" id="2.7.13.3" evidence="3"/>
<feature type="domain" description="Histidine kinase" evidence="14">
    <location>
        <begin position="551"/>
        <end position="657"/>
    </location>
</feature>
<feature type="region of interest" description="Disordered" evidence="12">
    <location>
        <begin position="1"/>
        <end position="28"/>
    </location>
</feature>
<feature type="compositionally biased region" description="Pro residues" evidence="12">
    <location>
        <begin position="687"/>
        <end position="716"/>
    </location>
</feature>
<dbReference type="AlphaFoldDB" id="A0A1H7W528"/>
<evidence type="ECO:0000256" key="13">
    <source>
        <dbReference type="SAM" id="Phobius"/>
    </source>
</evidence>
<evidence type="ECO:0000256" key="10">
    <source>
        <dbReference type="ARBA" id="ARBA00022989"/>
    </source>
</evidence>
<dbReference type="Pfam" id="PF02518">
    <property type="entry name" value="HATPase_c"/>
    <property type="match status" value="1"/>
</dbReference>
<evidence type="ECO:0000256" key="5">
    <source>
        <dbReference type="ARBA" id="ARBA00022679"/>
    </source>
</evidence>
<organism evidence="15 16">
    <name type="scientific">Nonomuraea pusilla</name>
    <dbReference type="NCBI Taxonomy" id="46177"/>
    <lineage>
        <taxon>Bacteria</taxon>
        <taxon>Bacillati</taxon>
        <taxon>Actinomycetota</taxon>
        <taxon>Actinomycetes</taxon>
        <taxon>Streptosporangiales</taxon>
        <taxon>Streptosporangiaceae</taxon>
        <taxon>Nonomuraea</taxon>
    </lineage>
</organism>
<keyword evidence="6 13" id="KW-0812">Transmembrane</keyword>